<dbReference type="PANTHER" id="PTHR43405">
    <property type="entry name" value="GLYCOSYL HYDROLASE DIGH"/>
    <property type="match status" value="1"/>
</dbReference>
<dbReference type="Gene3D" id="3.20.20.80">
    <property type="entry name" value="Glycosidases"/>
    <property type="match status" value="1"/>
</dbReference>
<dbReference type="EMBL" id="JBHSYQ010000003">
    <property type="protein sequence ID" value="MFC6997257.1"/>
    <property type="molecule type" value="Genomic_DNA"/>
</dbReference>
<reference evidence="6" key="1">
    <citation type="journal article" date="2019" name="Int. J. Syst. Evol. Microbiol.">
        <title>The Global Catalogue of Microorganisms (GCM) 10K type strain sequencing project: providing services to taxonomists for standard genome sequencing and annotation.</title>
        <authorList>
            <consortium name="The Broad Institute Genomics Platform"/>
            <consortium name="The Broad Institute Genome Sequencing Center for Infectious Disease"/>
            <person name="Wu L."/>
            <person name="Ma J."/>
        </authorList>
    </citation>
    <scope>NUCLEOTIDE SEQUENCE [LARGE SCALE GENOMIC DNA]</scope>
    <source>
        <strain evidence="6">CGMCC 4.7393</strain>
    </source>
</reference>
<dbReference type="InterPro" id="IPR003790">
    <property type="entry name" value="GHL10"/>
</dbReference>
<keyword evidence="1 2" id="KW-0732">Signal</keyword>
<name>A0ABW2DL21_9BACT</name>
<accession>A0ABW2DL21</accession>
<gene>
    <name evidence="5" type="ORF">ACFQHR_06450</name>
</gene>
<evidence type="ECO:0000313" key="5">
    <source>
        <dbReference type="EMBL" id="MFC6997257.1"/>
    </source>
</evidence>
<keyword evidence="6" id="KW-1185">Reference proteome</keyword>
<dbReference type="Proteomes" id="UP001596405">
    <property type="component" value="Unassembled WGS sequence"/>
</dbReference>
<dbReference type="InterPro" id="IPR032280">
    <property type="entry name" value="DUF4985"/>
</dbReference>
<sequence>MMMFNKIKYFLLASCLFLAACESSPEEEVTPKPEPEVPVEEKDKEVLVWIEARANIFGTYGKFNKTETILEVLDSLQNVGVTGMVVDVKGINGYTIYPSTIARQLTTLEGRTLPQEVDYLDYLITEGHKRNLKVYASVGVFVEGDNYRKLGKVFDDPTFKNVYQNIVCDVNGNRVPITSTGANGFVNPARPEVQAYEQSIVKEVVSRYNIDGIMLDYCRYNDINGDFSDFSKEKFIEFLEQKFQDNMAKAMVFPTDIVSSWRTTSGQVVPASTGKYYKKWLMFRAKTIYDFVKSTKEEVKKIKPNIKFGAYVGSWYTSYYQVGVNWASKTYDPFNDPTIRFDWAYPGYNDYGYGDELDLLMTGNYFKYVKLADVPSATNQYHWWSIEGSLNAGKYLTKGKVPLLGSIDMGNVTWDKKEDITRAIQHIIQNSDGIMLFDVCHVYAPQWNQFKEPLWEEIKEGIGKK</sequence>
<dbReference type="PROSITE" id="PS51257">
    <property type="entry name" value="PROKAR_LIPOPROTEIN"/>
    <property type="match status" value="1"/>
</dbReference>
<proteinExistence type="predicted"/>
<comment type="caution">
    <text evidence="5">The sequence shown here is derived from an EMBL/GenBank/DDBJ whole genome shotgun (WGS) entry which is preliminary data.</text>
</comment>
<feature type="chain" id="PRO_5045771695" evidence="2">
    <location>
        <begin position="20"/>
        <end position="465"/>
    </location>
</feature>
<protein>
    <submittedName>
        <fullName evidence="5">Alpha amylase family protein</fullName>
    </submittedName>
</protein>
<feature type="domain" description="Glycosyl hydrolase-like 10" evidence="3">
    <location>
        <begin position="48"/>
        <end position="321"/>
    </location>
</feature>
<feature type="domain" description="DUF4985" evidence="4">
    <location>
        <begin position="340"/>
        <end position="452"/>
    </location>
</feature>
<dbReference type="Pfam" id="PF02638">
    <property type="entry name" value="GHL10"/>
    <property type="match status" value="1"/>
</dbReference>
<dbReference type="InterPro" id="IPR052177">
    <property type="entry name" value="Divisome_Glycosyl_Hydrolase"/>
</dbReference>
<evidence type="ECO:0000259" key="4">
    <source>
        <dbReference type="Pfam" id="PF16373"/>
    </source>
</evidence>
<evidence type="ECO:0000313" key="6">
    <source>
        <dbReference type="Proteomes" id="UP001596405"/>
    </source>
</evidence>
<feature type="signal peptide" evidence="2">
    <location>
        <begin position="1"/>
        <end position="19"/>
    </location>
</feature>
<dbReference type="SUPFAM" id="SSF51445">
    <property type="entry name" value="(Trans)glycosidases"/>
    <property type="match status" value="1"/>
</dbReference>
<evidence type="ECO:0000256" key="1">
    <source>
        <dbReference type="ARBA" id="ARBA00022729"/>
    </source>
</evidence>
<evidence type="ECO:0000259" key="3">
    <source>
        <dbReference type="Pfam" id="PF02638"/>
    </source>
</evidence>
<dbReference type="InterPro" id="IPR017853">
    <property type="entry name" value="GH"/>
</dbReference>
<organism evidence="5 6">
    <name type="scientific">Rufibacter roseus</name>
    <dbReference type="NCBI Taxonomy" id="1567108"/>
    <lineage>
        <taxon>Bacteria</taxon>
        <taxon>Pseudomonadati</taxon>
        <taxon>Bacteroidota</taxon>
        <taxon>Cytophagia</taxon>
        <taxon>Cytophagales</taxon>
        <taxon>Hymenobacteraceae</taxon>
        <taxon>Rufibacter</taxon>
    </lineage>
</organism>
<dbReference type="Pfam" id="PF16373">
    <property type="entry name" value="DUF4985"/>
    <property type="match status" value="1"/>
</dbReference>
<dbReference type="RefSeq" id="WP_161486673.1">
    <property type="nucleotide sequence ID" value="NZ_JBHSYQ010000003.1"/>
</dbReference>
<dbReference type="PANTHER" id="PTHR43405:SF1">
    <property type="entry name" value="GLYCOSYL HYDROLASE DIGH"/>
    <property type="match status" value="1"/>
</dbReference>
<evidence type="ECO:0000256" key="2">
    <source>
        <dbReference type="SAM" id="SignalP"/>
    </source>
</evidence>